<comment type="caution">
    <text evidence="3">The sequence shown here is derived from an EMBL/GenBank/DDBJ whole genome shotgun (WGS) entry which is preliminary data.</text>
</comment>
<organism evidence="3 4">
    <name type="scientific">Sorghum bicolor</name>
    <name type="common">Sorghum</name>
    <name type="synonym">Sorghum vulgare</name>
    <dbReference type="NCBI Taxonomy" id="4558"/>
    <lineage>
        <taxon>Eukaryota</taxon>
        <taxon>Viridiplantae</taxon>
        <taxon>Streptophyta</taxon>
        <taxon>Embryophyta</taxon>
        <taxon>Tracheophyta</taxon>
        <taxon>Spermatophyta</taxon>
        <taxon>Magnoliopsida</taxon>
        <taxon>Liliopsida</taxon>
        <taxon>Poales</taxon>
        <taxon>Poaceae</taxon>
        <taxon>PACMAD clade</taxon>
        <taxon>Panicoideae</taxon>
        <taxon>Andropogonodae</taxon>
        <taxon>Andropogoneae</taxon>
        <taxon>Sorghinae</taxon>
        <taxon>Sorghum</taxon>
    </lineage>
</organism>
<keyword evidence="2" id="KW-0732">Signal</keyword>
<accession>A0A921QHL7</accession>
<feature type="region of interest" description="Disordered" evidence="1">
    <location>
        <begin position="57"/>
        <end position="136"/>
    </location>
</feature>
<proteinExistence type="predicted"/>
<evidence type="ECO:0000313" key="3">
    <source>
        <dbReference type="EMBL" id="KAG0520641.1"/>
    </source>
</evidence>
<dbReference type="AlphaFoldDB" id="A0A921QHL7"/>
<reference evidence="3" key="2">
    <citation type="submission" date="2020-10" db="EMBL/GenBank/DDBJ databases">
        <authorList>
            <person name="Cooper E.A."/>
            <person name="Brenton Z.W."/>
            <person name="Flinn B.S."/>
            <person name="Jenkins J."/>
            <person name="Shu S."/>
            <person name="Flowers D."/>
            <person name="Luo F."/>
            <person name="Wang Y."/>
            <person name="Xia P."/>
            <person name="Barry K."/>
            <person name="Daum C."/>
            <person name="Lipzen A."/>
            <person name="Yoshinaga Y."/>
            <person name="Schmutz J."/>
            <person name="Saski C."/>
            <person name="Vermerris W."/>
            <person name="Kresovich S."/>
        </authorList>
    </citation>
    <scope>NUCLEOTIDE SEQUENCE</scope>
</reference>
<feature type="region of interest" description="Disordered" evidence="1">
    <location>
        <begin position="164"/>
        <end position="186"/>
    </location>
</feature>
<sequence>MGRCITFFFLCGLLSALPPSCHHGGRQREAELLQRILVDDEADQRIYLTAPWPRGKTQHTSLAHVSPPERRHQDSTAFPSSFPRPPPEHLLADAEPLPPRRSACPCRRTRLAAEHPPAPEPHAHGGAPDRARAPSCAPPEHLLAEAEPLPLRRSACPCLRRAPWRSTRPRQSPTPAAEHPTGPALLPALEDAPCGRAPTQRAHYDFSFQLF</sequence>
<evidence type="ECO:0000256" key="1">
    <source>
        <dbReference type="SAM" id="MobiDB-lite"/>
    </source>
</evidence>
<dbReference type="Proteomes" id="UP000807115">
    <property type="component" value="Chromosome 8"/>
</dbReference>
<reference evidence="3" key="1">
    <citation type="journal article" date="2019" name="BMC Genomics">
        <title>A new reference genome for Sorghum bicolor reveals high levels of sequence similarity between sweet and grain genotypes: implications for the genetics of sugar metabolism.</title>
        <authorList>
            <person name="Cooper E.A."/>
            <person name="Brenton Z.W."/>
            <person name="Flinn B.S."/>
            <person name="Jenkins J."/>
            <person name="Shu S."/>
            <person name="Flowers D."/>
            <person name="Luo F."/>
            <person name="Wang Y."/>
            <person name="Xia P."/>
            <person name="Barry K."/>
            <person name="Daum C."/>
            <person name="Lipzen A."/>
            <person name="Yoshinaga Y."/>
            <person name="Schmutz J."/>
            <person name="Saski C."/>
            <person name="Vermerris W."/>
            <person name="Kresovich S."/>
        </authorList>
    </citation>
    <scope>NUCLEOTIDE SEQUENCE</scope>
</reference>
<evidence type="ECO:0000313" key="4">
    <source>
        <dbReference type="Proteomes" id="UP000807115"/>
    </source>
</evidence>
<evidence type="ECO:0000256" key="2">
    <source>
        <dbReference type="SAM" id="SignalP"/>
    </source>
</evidence>
<name>A0A921QHL7_SORBI</name>
<feature type="compositionally biased region" description="Basic and acidic residues" evidence="1">
    <location>
        <begin position="121"/>
        <end position="132"/>
    </location>
</feature>
<feature type="chain" id="PRO_5036977905" evidence="2">
    <location>
        <begin position="17"/>
        <end position="211"/>
    </location>
</feature>
<dbReference type="EMBL" id="CM027687">
    <property type="protein sequence ID" value="KAG0520641.1"/>
    <property type="molecule type" value="Genomic_DNA"/>
</dbReference>
<gene>
    <name evidence="3" type="ORF">BDA96_08G091500</name>
</gene>
<protein>
    <submittedName>
        <fullName evidence="3">Uncharacterized protein</fullName>
    </submittedName>
</protein>
<feature type="signal peptide" evidence="2">
    <location>
        <begin position="1"/>
        <end position="16"/>
    </location>
</feature>